<dbReference type="Proteomes" id="UP000030012">
    <property type="component" value="Unassembled WGS sequence"/>
</dbReference>
<dbReference type="EMBL" id="JENJ01000018">
    <property type="protein sequence ID" value="KGM96771.1"/>
    <property type="molecule type" value="Genomic_DNA"/>
</dbReference>
<dbReference type="AlphaFoldDB" id="A0A0A0I920"/>
<dbReference type="RefSeq" id="WP_039254367.1">
    <property type="nucleotide sequence ID" value="NZ_JENJ01000018.1"/>
</dbReference>
<evidence type="ECO:0000313" key="2">
    <source>
        <dbReference type="Proteomes" id="UP000030012"/>
    </source>
</evidence>
<protein>
    <submittedName>
        <fullName evidence="1">Uncharacterized protein</fullName>
    </submittedName>
</protein>
<organism evidence="1 2">
    <name type="scientific">Clostridium novyi A str. 4552</name>
    <dbReference type="NCBI Taxonomy" id="1444289"/>
    <lineage>
        <taxon>Bacteria</taxon>
        <taxon>Bacillati</taxon>
        <taxon>Bacillota</taxon>
        <taxon>Clostridia</taxon>
        <taxon>Eubacteriales</taxon>
        <taxon>Clostridiaceae</taxon>
        <taxon>Clostridium</taxon>
    </lineage>
</organism>
<proteinExistence type="predicted"/>
<sequence>MKVPIIVFKTDKGFSAEIVGLNYLYLCHETYEELESDFMKDISSAIEELQEDEKPIPTA</sequence>
<accession>A0A0A0I920</accession>
<dbReference type="InterPro" id="IPR035069">
    <property type="entry name" value="TTHA1013/TTHA0281-like"/>
</dbReference>
<reference evidence="1 2" key="1">
    <citation type="submission" date="2014-01" db="EMBL/GenBank/DDBJ databases">
        <title>Plasmidome dynamics in the species complex Clostridium novyi sensu lato converts strains of independent lineages into distinctly different pathogens.</title>
        <authorList>
            <person name="Skarin H."/>
            <person name="Segerman B."/>
        </authorList>
    </citation>
    <scope>NUCLEOTIDE SEQUENCE [LARGE SCALE GENOMIC DNA]</scope>
    <source>
        <strain evidence="1 2">4552</strain>
    </source>
</reference>
<dbReference type="OrthoDB" id="9954393at2"/>
<comment type="caution">
    <text evidence="1">The sequence shown here is derived from an EMBL/GenBank/DDBJ whole genome shotgun (WGS) entry which is preliminary data.</text>
</comment>
<evidence type="ECO:0000313" key="1">
    <source>
        <dbReference type="EMBL" id="KGM96771.1"/>
    </source>
</evidence>
<gene>
    <name evidence="1" type="ORF">Z968_05435</name>
</gene>
<dbReference type="Gene3D" id="3.30.160.250">
    <property type="match status" value="1"/>
</dbReference>
<dbReference type="SUPFAM" id="SSF143100">
    <property type="entry name" value="TTHA1013/TTHA0281-like"/>
    <property type="match status" value="1"/>
</dbReference>
<name>A0A0A0I920_CLONO</name>